<keyword evidence="4" id="KW-1185">Reference proteome</keyword>
<feature type="transmembrane region" description="Helical" evidence="2">
    <location>
        <begin position="691"/>
        <end position="716"/>
    </location>
</feature>
<feature type="transmembrane region" description="Helical" evidence="2">
    <location>
        <begin position="497"/>
        <end position="518"/>
    </location>
</feature>
<keyword evidence="2" id="KW-0472">Membrane</keyword>
<feature type="transmembrane region" description="Helical" evidence="2">
    <location>
        <begin position="352"/>
        <end position="372"/>
    </location>
</feature>
<feature type="transmembrane region" description="Helical" evidence="2">
    <location>
        <begin position="100"/>
        <end position="123"/>
    </location>
</feature>
<feature type="transmembrane region" description="Helical" evidence="2">
    <location>
        <begin position="378"/>
        <end position="398"/>
    </location>
</feature>
<comment type="caution">
    <text evidence="3">The sequence shown here is derived from an EMBL/GenBank/DDBJ whole genome shotgun (WGS) entry which is preliminary data.</text>
</comment>
<feature type="transmembrane region" description="Helical" evidence="2">
    <location>
        <begin position="317"/>
        <end position="340"/>
    </location>
</feature>
<accession>A0ABQ6N3E9</accession>
<dbReference type="Proteomes" id="UP001165060">
    <property type="component" value="Unassembled WGS sequence"/>
</dbReference>
<evidence type="ECO:0000313" key="4">
    <source>
        <dbReference type="Proteomes" id="UP001165060"/>
    </source>
</evidence>
<keyword evidence="2" id="KW-0812">Transmembrane</keyword>
<gene>
    <name evidence="3" type="ORF">TeGR_g14372</name>
</gene>
<feature type="transmembrane region" description="Helical" evidence="2">
    <location>
        <begin position="663"/>
        <end position="685"/>
    </location>
</feature>
<dbReference type="EMBL" id="BRYB01003580">
    <property type="protein sequence ID" value="GMI39048.1"/>
    <property type="molecule type" value="Genomic_DNA"/>
</dbReference>
<feature type="transmembrane region" description="Helical" evidence="2">
    <location>
        <begin position="814"/>
        <end position="833"/>
    </location>
</feature>
<feature type="transmembrane region" description="Helical" evidence="2">
    <location>
        <begin position="556"/>
        <end position="587"/>
    </location>
</feature>
<feature type="transmembrane region" description="Helical" evidence="2">
    <location>
        <begin position="530"/>
        <end position="550"/>
    </location>
</feature>
<feature type="transmembrane region" description="Helical" evidence="2">
    <location>
        <begin position="201"/>
        <end position="220"/>
    </location>
</feature>
<feature type="transmembrane region" description="Helical" evidence="2">
    <location>
        <begin position="227"/>
        <end position="248"/>
    </location>
</feature>
<sequence>MASTSPSTPPRPAETSSPLHLPPASPYRPDSPSNASFTSQSSNVSTSSTHSSGTMKERMNRTILNMNRGIIKKEGRAIQNIMSLGSRGMKAGIIPPMRKISWSLFIAILIMCAVPPIFTMLFFSAMGYGIRVFRETKTVEYTAQYYVATALFILLSLKLLDSHLWKSKKLQQGRRVAYGIVLFMFALSILFSAGKHPYGPISLYALGFPIWLFICKHFLLKSKFKHFVTWLPGPLFLLSVGIFCYWINWTWHDPHGGVDDGTSTNEWNTDIRNRYAMEINCPPNFEEELFDPATNTWKADLNAANCAEVYDTCLDAFFIWAMPLFVSLYLFFLSHMSVYIKIDDFNAAPQGFSRLIMLLVFGLWCAASMSASNAGVTNAFMAFLLFCGLSVGVVFIFVHSRKSAEDRLLNPFIQAMQERFKKYEDWIRGGAVLLMAPVAGGYLVLCLLVQLVRKSGLNKLVDPMPDEERVYWVTKTASRQIESVKKWRWTSVLQKSLWIGTIIQCFSVLITKFTYLFLAWLKVEVKTMNLASVTFIMVVIGIIMFLFPPIPGVPIYFTAGIILVAAGKSTLGVPMAMAYTCGVCMVLKLMACAMQQVGIGASMRKNVAVRQAVGVNSELMRTVKLCLQKPGYSAVKVAILVGGPDWPTSVLCGVLELPLLPMLIGTLPVIVIIVPTVLSGSFVYLAENYTWAGTASAISMSVTGLVIMAMPAIMMYHVEKAMEEEKEALAAMPLDKEVLKADANQEQQRLLYLEVTKWKSMPKWMKANLVVGNLLMFVACNLALGAGGACFKTFSMSDSIEKDLGGDTWSLIKPLGWVSIFCFLGASFCLFVFSKWASRKTKDVAENLFIVGARQSSMAHIAKMSTGDSVDKGGGDDTV</sequence>
<feature type="transmembrane region" description="Helical" evidence="2">
    <location>
        <begin position="176"/>
        <end position="195"/>
    </location>
</feature>
<name>A0ABQ6N3E9_9STRA</name>
<feature type="transmembrane region" description="Helical" evidence="2">
    <location>
        <begin position="769"/>
        <end position="794"/>
    </location>
</feature>
<keyword evidence="2" id="KW-1133">Transmembrane helix</keyword>
<evidence type="ECO:0000256" key="1">
    <source>
        <dbReference type="SAM" id="MobiDB-lite"/>
    </source>
</evidence>
<feature type="compositionally biased region" description="Low complexity" evidence="1">
    <location>
        <begin position="31"/>
        <end position="54"/>
    </location>
</feature>
<feature type="transmembrane region" description="Helical" evidence="2">
    <location>
        <begin position="143"/>
        <end position="164"/>
    </location>
</feature>
<evidence type="ECO:0000313" key="3">
    <source>
        <dbReference type="EMBL" id="GMI39048.1"/>
    </source>
</evidence>
<evidence type="ECO:0000256" key="2">
    <source>
        <dbReference type="SAM" id="Phobius"/>
    </source>
</evidence>
<feature type="region of interest" description="Disordered" evidence="1">
    <location>
        <begin position="1"/>
        <end position="59"/>
    </location>
</feature>
<protein>
    <submittedName>
        <fullName evidence="3">Uncharacterized protein</fullName>
    </submittedName>
</protein>
<reference evidence="3 4" key="1">
    <citation type="journal article" date="2023" name="Commun. Biol.">
        <title>Genome analysis of Parmales, the sister group of diatoms, reveals the evolutionary specialization of diatoms from phago-mixotrophs to photoautotrophs.</title>
        <authorList>
            <person name="Ban H."/>
            <person name="Sato S."/>
            <person name="Yoshikawa S."/>
            <person name="Yamada K."/>
            <person name="Nakamura Y."/>
            <person name="Ichinomiya M."/>
            <person name="Sato N."/>
            <person name="Blanc-Mathieu R."/>
            <person name="Endo H."/>
            <person name="Kuwata A."/>
            <person name="Ogata H."/>
        </authorList>
    </citation>
    <scope>NUCLEOTIDE SEQUENCE [LARGE SCALE GENOMIC DNA]</scope>
</reference>
<proteinExistence type="predicted"/>
<organism evidence="3 4">
    <name type="scientific">Tetraparma gracilis</name>
    <dbReference type="NCBI Taxonomy" id="2962635"/>
    <lineage>
        <taxon>Eukaryota</taxon>
        <taxon>Sar</taxon>
        <taxon>Stramenopiles</taxon>
        <taxon>Ochrophyta</taxon>
        <taxon>Bolidophyceae</taxon>
        <taxon>Parmales</taxon>
        <taxon>Triparmaceae</taxon>
        <taxon>Tetraparma</taxon>
    </lineage>
</organism>
<feature type="transmembrane region" description="Helical" evidence="2">
    <location>
        <begin position="426"/>
        <end position="452"/>
    </location>
</feature>